<dbReference type="CDD" id="cd00882">
    <property type="entry name" value="Ras_like_GTPase"/>
    <property type="match status" value="1"/>
</dbReference>
<feature type="compositionally biased region" description="Polar residues" evidence="2">
    <location>
        <begin position="22"/>
        <end position="31"/>
    </location>
</feature>
<name>A0A4Q4M6D5_9PLEO</name>
<evidence type="ECO:0000256" key="1">
    <source>
        <dbReference type="ARBA" id="ARBA00022741"/>
    </source>
</evidence>
<dbReference type="Gene3D" id="3.40.50.300">
    <property type="entry name" value="P-loop containing nucleotide triphosphate hydrolases"/>
    <property type="match status" value="1"/>
</dbReference>
<dbReference type="EMBL" id="PDXA01000039">
    <property type="protein sequence ID" value="RYN44743.1"/>
    <property type="molecule type" value="Genomic_DNA"/>
</dbReference>
<proteinExistence type="predicted"/>
<dbReference type="Proteomes" id="UP000292402">
    <property type="component" value="Unassembled WGS sequence"/>
</dbReference>
<gene>
    <name evidence="4" type="ORF">AA0114_g9726</name>
</gene>
<sequence length="321" mass="35595">MSANPKHPTKVTAIGTPGFERGSQNKISSDPPSDDNAVAKSREKTGILILGPTGAGKSSFIATVTGSPVVIGHDVTSETKICRAWKWDVSQNQSVDLIDTPGFDDTIRPGLEILSEIVEFLRQNQHHIAGVVYLHPIQERRLTGTLRLNLLLLQSICGEHFYSHLAIVSTMWDTLPYGPPTTEAERREKEFKQGDDPVIWRDMLDKGSDYGRYIGVDCSSRAIITSLLSKHRAPPLLLELELRDRERAPEDTSAGSVLMAEAKAREEKLQRELKDEQEEAQELHGRLQQNNQLATESGGVGNGISQGDREDRRGIVRRLFG</sequence>
<evidence type="ECO:0000313" key="5">
    <source>
        <dbReference type="Proteomes" id="UP000292402"/>
    </source>
</evidence>
<dbReference type="GO" id="GO:0005525">
    <property type="term" value="F:GTP binding"/>
    <property type="evidence" value="ECO:0007669"/>
    <property type="project" value="InterPro"/>
</dbReference>
<reference evidence="5" key="1">
    <citation type="journal article" date="2019" name="bioRxiv">
        <title>Genomics, evolutionary history and diagnostics of the Alternaria alternata species group including apple and Asian pear pathotypes.</title>
        <authorList>
            <person name="Armitage A.D."/>
            <person name="Cockerton H.M."/>
            <person name="Sreenivasaprasad S."/>
            <person name="Woodhall J.W."/>
            <person name="Lane C.R."/>
            <person name="Harrison R.J."/>
            <person name="Clarkson J.P."/>
        </authorList>
    </citation>
    <scope>NUCLEOTIDE SEQUENCE [LARGE SCALE GENOMIC DNA]</scope>
    <source>
        <strain evidence="5">FERA 1082</strain>
    </source>
</reference>
<keyword evidence="1" id="KW-0547">Nucleotide-binding</keyword>
<accession>A0A4Q4M6D5</accession>
<dbReference type="Pfam" id="PF04548">
    <property type="entry name" value="AIG1"/>
    <property type="match status" value="1"/>
</dbReference>
<feature type="domain" description="AIG1-type G" evidence="3">
    <location>
        <begin position="47"/>
        <end position="176"/>
    </location>
</feature>
<feature type="region of interest" description="Disordered" evidence="2">
    <location>
        <begin position="268"/>
        <end position="314"/>
    </location>
</feature>
<organism evidence="4 5">
    <name type="scientific">Alternaria tenuissima</name>
    <dbReference type="NCBI Taxonomy" id="119927"/>
    <lineage>
        <taxon>Eukaryota</taxon>
        <taxon>Fungi</taxon>
        <taxon>Dikarya</taxon>
        <taxon>Ascomycota</taxon>
        <taxon>Pezizomycotina</taxon>
        <taxon>Dothideomycetes</taxon>
        <taxon>Pleosporomycetidae</taxon>
        <taxon>Pleosporales</taxon>
        <taxon>Pleosporineae</taxon>
        <taxon>Pleosporaceae</taxon>
        <taxon>Alternaria</taxon>
        <taxon>Alternaria sect. Alternaria</taxon>
        <taxon>Alternaria alternata complex</taxon>
    </lineage>
</organism>
<dbReference type="AlphaFoldDB" id="A0A4Q4M6D5"/>
<comment type="caution">
    <text evidence="4">The sequence shown here is derived from an EMBL/GenBank/DDBJ whole genome shotgun (WGS) entry which is preliminary data.</text>
</comment>
<dbReference type="SUPFAM" id="SSF52540">
    <property type="entry name" value="P-loop containing nucleoside triphosphate hydrolases"/>
    <property type="match status" value="1"/>
</dbReference>
<evidence type="ECO:0000259" key="3">
    <source>
        <dbReference type="Pfam" id="PF04548"/>
    </source>
</evidence>
<feature type="region of interest" description="Disordered" evidence="2">
    <location>
        <begin position="1"/>
        <end position="38"/>
    </location>
</feature>
<evidence type="ECO:0000313" key="4">
    <source>
        <dbReference type="EMBL" id="RYN44743.1"/>
    </source>
</evidence>
<protein>
    <recommendedName>
        <fullName evidence="3">AIG1-type G domain-containing protein</fullName>
    </recommendedName>
</protein>
<evidence type="ECO:0000256" key="2">
    <source>
        <dbReference type="SAM" id="MobiDB-lite"/>
    </source>
</evidence>
<dbReference type="InterPro" id="IPR006703">
    <property type="entry name" value="G_AIG1"/>
</dbReference>
<dbReference type="InterPro" id="IPR027417">
    <property type="entry name" value="P-loop_NTPase"/>
</dbReference>